<evidence type="ECO:0000313" key="2">
    <source>
        <dbReference type="Proteomes" id="UP000177457"/>
    </source>
</evidence>
<reference evidence="1 2" key="1">
    <citation type="journal article" date="2016" name="Nat. Commun.">
        <title>Thousands of microbial genomes shed light on interconnected biogeochemical processes in an aquifer system.</title>
        <authorList>
            <person name="Anantharaman K."/>
            <person name="Brown C.T."/>
            <person name="Hug L.A."/>
            <person name="Sharon I."/>
            <person name="Castelle C.J."/>
            <person name="Probst A.J."/>
            <person name="Thomas B.C."/>
            <person name="Singh A."/>
            <person name="Wilkins M.J."/>
            <person name="Karaoz U."/>
            <person name="Brodie E.L."/>
            <person name="Williams K.H."/>
            <person name="Hubbard S.S."/>
            <person name="Banfield J.F."/>
        </authorList>
    </citation>
    <scope>NUCLEOTIDE SEQUENCE [LARGE SCALE GENOMIC DNA]</scope>
</reference>
<sequence>MLVFIDESGDTGLKIHEGASRCFVISLVVFEEDEEALACDQRIQLLKKELAYPADFEFHFYSNSDRIRKKFLEAVSPYGFFYFGIVVDKDPQKLYGPGFRIKESFYKYVCGLVFENAKPYLKNAKVKIDKSGRAVFRTELSKYLKKRMNIESGNFIKSVKMEQSHSNNLLQLADYVSGVINRTVLKKKNAGEYYKFIRPKKIYVQVWPK</sequence>
<proteinExistence type="predicted"/>
<evidence type="ECO:0008006" key="3">
    <source>
        <dbReference type="Google" id="ProtNLM"/>
    </source>
</evidence>
<organism evidence="1 2">
    <name type="scientific">Candidatus Magasanikbacteria bacterium RIFCSPHIGHO2_02_FULL_51_14</name>
    <dbReference type="NCBI Taxonomy" id="1798683"/>
    <lineage>
        <taxon>Bacteria</taxon>
        <taxon>Candidatus Magasanikiibacteriota</taxon>
    </lineage>
</organism>
<gene>
    <name evidence="1" type="ORF">A3C90_03455</name>
</gene>
<protein>
    <recommendedName>
        <fullName evidence="3">DUF3800 domain-containing protein</fullName>
    </recommendedName>
</protein>
<dbReference type="InterPro" id="IPR024524">
    <property type="entry name" value="DUF3800"/>
</dbReference>
<accession>A0A1F6MR47</accession>
<dbReference type="EMBL" id="MFQE01000001">
    <property type="protein sequence ID" value="OGH74145.1"/>
    <property type="molecule type" value="Genomic_DNA"/>
</dbReference>
<evidence type="ECO:0000313" key="1">
    <source>
        <dbReference type="EMBL" id="OGH74145.1"/>
    </source>
</evidence>
<dbReference type="Pfam" id="PF12686">
    <property type="entry name" value="DUF3800"/>
    <property type="match status" value="1"/>
</dbReference>
<name>A0A1F6MR47_9BACT</name>
<dbReference type="AlphaFoldDB" id="A0A1F6MR47"/>
<comment type="caution">
    <text evidence="1">The sequence shown here is derived from an EMBL/GenBank/DDBJ whole genome shotgun (WGS) entry which is preliminary data.</text>
</comment>
<dbReference type="Proteomes" id="UP000177457">
    <property type="component" value="Unassembled WGS sequence"/>
</dbReference>